<dbReference type="PANTHER" id="PTHR46124:SF2">
    <property type="entry name" value="D-AMINOACYL-TRNA DEACYLASE"/>
    <property type="match status" value="1"/>
</dbReference>
<organism evidence="1 2">
    <name type="scientific">Nitritalea halalkaliphila LW7</name>
    <dbReference type="NCBI Taxonomy" id="1189621"/>
    <lineage>
        <taxon>Bacteria</taxon>
        <taxon>Pseudomonadati</taxon>
        <taxon>Bacteroidota</taxon>
        <taxon>Cytophagia</taxon>
        <taxon>Cytophagales</taxon>
        <taxon>Cyclobacteriaceae</taxon>
        <taxon>Nitritalea</taxon>
    </lineage>
</organism>
<dbReference type="OrthoDB" id="664222at2"/>
<dbReference type="Proteomes" id="UP000005551">
    <property type="component" value="Unassembled WGS sequence"/>
</dbReference>
<evidence type="ECO:0000313" key="2">
    <source>
        <dbReference type="Proteomes" id="UP000005551"/>
    </source>
</evidence>
<dbReference type="GO" id="GO:0016788">
    <property type="term" value="F:hydrolase activity, acting on ester bonds"/>
    <property type="evidence" value="ECO:0007669"/>
    <property type="project" value="InterPro"/>
</dbReference>
<dbReference type="SUPFAM" id="SSF51556">
    <property type="entry name" value="Metallo-dependent hydrolases"/>
    <property type="match status" value="1"/>
</dbReference>
<dbReference type="InterPro" id="IPR001130">
    <property type="entry name" value="TatD-like"/>
</dbReference>
<protein>
    <submittedName>
        <fullName evidence="1">Uncharacterized protein</fullName>
    </submittedName>
</protein>
<accession>I5BVV1</accession>
<dbReference type="EMBL" id="AJYA01000057">
    <property type="protein sequence ID" value="EIM73703.1"/>
    <property type="molecule type" value="Genomic_DNA"/>
</dbReference>
<dbReference type="Pfam" id="PF01026">
    <property type="entry name" value="TatD_DNase"/>
    <property type="match status" value="1"/>
</dbReference>
<reference evidence="1 2" key="1">
    <citation type="submission" date="2012-05" db="EMBL/GenBank/DDBJ databases">
        <title>Genome sequence of Nitritalea halalkaliphila LW7.</title>
        <authorList>
            <person name="Jangir P.K."/>
            <person name="Singh A."/>
            <person name="Shivaji S."/>
            <person name="Sharma R."/>
        </authorList>
    </citation>
    <scope>NUCLEOTIDE SEQUENCE [LARGE SCALE GENOMIC DNA]</scope>
    <source>
        <strain evidence="1 2">LW7</strain>
    </source>
</reference>
<dbReference type="Gene3D" id="3.20.20.140">
    <property type="entry name" value="Metal-dependent hydrolases"/>
    <property type="match status" value="1"/>
</dbReference>
<comment type="caution">
    <text evidence="1">The sequence shown here is derived from an EMBL/GenBank/DDBJ whole genome shotgun (WGS) entry which is preliminary data.</text>
</comment>
<dbReference type="PANTHER" id="PTHR46124">
    <property type="entry name" value="D-AMINOACYL-TRNA DEACYLASE"/>
    <property type="match status" value="1"/>
</dbReference>
<gene>
    <name evidence="1" type="ORF">A3SI_17439</name>
</gene>
<proteinExistence type="predicted"/>
<dbReference type="RefSeq" id="WP_009056976.1">
    <property type="nucleotide sequence ID" value="NZ_AJYA01000057.1"/>
</dbReference>
<keyword evidence="2" id="KW-1185">Reference proteome</keyword>
<evidence type="ECO:0000313" key="1">
    <source>
        <dbReference type="EMBL" id="EIM73703.1"/>
    </source>
</evidence>
<dbReference type="STRING" id="1189621.A3SI_17439"/>
<dbReference type="AlphaFoldDB" id="I5BVV1"/>
<dbReference type="InterPro" id="IPR032466">
    <property type="entry name" value="Metal_Hydrolase"/>
</dbReference>
<name>I5BVV1_9BACT</name>
<dbReference type="GO" id="GO:0005829">
    <property type="term" value="C:cytosol"/>
    <property type="evidence" value="ECO:0007669"/>
    <property type="project" value="TreeGrafter"/>
</dbReference>
<sequence length="229" mass="26006">MEATRAAEASTFTPSFFDCHRHSPGEGGLYVLEEPWKQRPEKQFFTVGFHPWQLEEADFYARKARFRELVTAPNCLAVSECGLDRLRGPKEALQVEALSWQLQVAQEQGIPAVLHVVRGQDLLQAVWKSVGVPPFCVWHGCTLPPRRVEALLAYPFLGFSFGEALLRQPYLEESLRLIPEDRIFFETDASALPISRIYEKAAMVLDRAPIELNALTIANWNLRTSRPIL</sequence>